<accession>A0A916X7R7</accession>
<dbReference type="CDD" id="cd05288">
    <property type="entry name" value="PGDH"/>
    <property type="match status" value="1"/>
</dbReference>
<dbReference type="InterPro" id="IPR045010">
    <property type="entry name" value="MDR_fam"/>
</dbReference>
<feature type="domain" description="Enoyl reductase (ER)" evidence="2">
    <location>
        <begin position="17"/>
        <end position="333"/>
    </location>
</feature>
<dbReference type="InterPro" id="IPR041694">
    <property type="entry name" value="ADH_N_2"/>
</dbReference>
<keyword evidence="1" id="KW-0560">Oxidoreductase</keyword>
<dbReference type="Pfam" id="PF16884">
    <property type="entry name" value="ADH_N_2"/>
    <property type="match status" value="1"/>
</dbReference>
<protein>
    <submittedName>
        <fullName evidence="3">NADP-dependent oxidoreductase</fullName>
    </submittedName>
</protein>
<dbReference type="RefSeq" id="WP_188607327.1">
    <property type="nucleotide sequence ID" value="NZ_BMGG01000001.1"/>
</dbReference>
<dbReference type="SUPFAM" id="SSF50129">
    <property type="entry name" value="GroES-like"/>
    <property type="match status" value="2"/>
</dbReference>
<dbReference type="Gene3D" id="3.90.180.10">
    <property type="entry name" value="Medium-chain alcohol dehydrogenases, catalytic domain"/>
    <property type="match status" value="1"/>
</dbReference>
<evidence type="ECO:0000313" key="3">
    <source>
        <dbReference type="EMBL" id="GGC47046.1"/>
    </source>
</evidence>
<dbReference type="InterPro" id="IPR013149">
    <property type="entry name" value="ADH-like_C"/>
</dbReference>
<comment type="caution">
    <text evidence="3">The sequence shown here is derived from an EMBL/GenBank/DDBJ whole genome shotgun (WGS) entry which is preliminary data.</text>
</comment>
<dbReference type="Gene3D" id="3.40.50.720">
    <property type="entry name" value="NAD(P)-binding Rossmann-like Domain"/>
    <property type="match status" value="1"/>
</dbReference>
<evidence type="ECO:0000259" key="2">
    <source>
        <dbReference type="SMART" id="SM00829"/>
    </source>
</evidence>
<sequence length="336" mass="36034">MSEQRSREIRLASRPVGLPNASHFELATVPVRAPGDGEIVVRNEWMSVDPYMRGMMIDQKSYARPFQVGEVMDGRAVGRVVASRSPQFAEGDYVFHMHGWRDYAVAPAEGFEKVDPALAPVEAFLGALGAPGLTAYVGLMRIAELKDGDAVFVSAAAGAVGSVACQLAKARGCYVVGSAGSDDKCSWLLDEAGIDAALNYRTCGDLTEAVGHAFPKGIDVNFENVGGPHLVAALNHMNTFGRIALCGMIAQYNDVTPSPGPSNLSLAIMRSLKLQGFVVRNHLDLKPQFMAEAGALIKAGKLKRRETVEEGLENAPRAFLKLFSGENFGKMLVHIA</sequence>
<reference evidence="3" key="1">
    <citation type="journal article" date="2014" name="Int. J. Syst. Evol. Microbiol.">
        <title>Complete genome sequence of Corynebacterium casei LMG S-19264T (=DSM 44701T), isolated from a smear-ripened cheese.</title>
        <authorList>
            <consortium name="US DOE Joint Genome Institute (JGI-PGF)"/>
            <person name="Walter F."/>
            <person name="Albersmeier A."/>
            <person name="Kalinowski J."/>
            <person name="Ruckert C."/>
        </authorList>
    </citation>
    <scope>NUCLEOTIDE SEQUENCE</scope>
    <source>
        <strain evidence="3">CGMCC 1.12919</strain>
    </source>
</reference>
<keyword evidence="4" id="KW-1185">Reference proteome</keyword>
<dbReference type="InterPro" id="IPR020843">
    <property type="entry name" value="ER"/>
</dbReference>
<dbReference type="InterPro" id="IPR011032">
    <property type="entry name" value="GroES-like_sf"/>
</dbReference>
<evidence type="ECO:0000256" key="1">
    <source>
        <dbReference type="ARBA" id="ARBA00023002"/>
    </source>
</evidence>
<dbReference type="InterPro" id="IPR036291">
    <property type="entry name" value="NAD(P)-bd_dom_sf"/>
</dbReference>
<name>A0A916X7R7_9HYPH</name>
<dbReference type="FunFam" id="3.40.50.720:FF:000121">
    <property type="entry name" value="Prostaglandin reductase 2"/>
    <property type="match status" value="1"/>
</dbReference>
<dbReference type="PANTHER" id="PTHR43205:SF7">
    <property type="entry name" value="PROSTAGLANDIN REDUCTASE 1"/>
    <property type="match status" value="1"/>
</dbReference>
<dbReference type="Pfam" id="PF00107">
    <property type="entry name" value="ADH_zinc_N"/>
    <property type="match status" value="1"/>
</dbReference>
<dbReference type="GO" id="GO:0016628">
    <property type="term" value="F:oxidoreductase activity, acting on the CH-CH group of donors, NAD or NADP as acceptor"/>
    <property type="evidence" value="ECO:0007669"/>
    <property type="project" value="InterPro"/>
</dbReference>
<evidence type="ECO:0000313" key="4">
    <source>
        <dbReference type="Proteomes" id="UP000637002"/>
    </source>
</evidence>
<dbReference type="SUPFAM" id="SSF51735">
    <property type="entry name" value="NAD(P)-binding Rossmann-fold domains"/>
    <property type="match status" value="1"/>
</dbReference>
<organism evidence="3 4">
    <name type="scientific">Chelatococcus reniformis</name>
    <dbReference type="NCBI Taxonomy" id="1494448"/>
    <lineage>
        <taxon>Bacteria</taxon>
        <taxon>Pseudomonadati</taxon>
        <taxon>Pseudomonadota</taxon>
        <taxon>Alphaproteobacteria</taxon>
        <taxon>Hyphomicrobiales</taxon>
        <taxon>Chelatococcaceae</taxon>
        <taxon>Chelatococcus</taxon>
    </lineage>
</organism>
<dbReference type="AlphaFoldDB" id="A0A916X7R7"/>
<dbReference type="SMART" id="SM00829">
    <property type="entry name" value="PKS_ER"/>
    <property type="match status" value="1"/>
</dbReference>
<dbReference type="PANTHER" id="PTHR43205">
    <property type="entry name" value="PROSTAGLANDIN REDUCTASE"/>
    <property type="match status" value="1"/>
</dbReference>
<dbReference type="EMBL" id="BMGG01000001">
    <property type="protein sequence ID" value="GGC47046.1"/>
    <property type="molecule type" value="Genomic_DNA"/>
</dbReference>
<dbReference type="Proteomes" id="UP000637002">
    <property type="component" value="Unassembled WGS sequence"/>
</dbReference>
<gene>
    <name evidence="3" type="ORF">GCM10010994_02720</name>
</gene>
<reference evidence="3" key="2">
    <citation type="submission" date="2020-09" db="EMBL/GenBank/DDBJ databases">
        <authorList>
            <person name="Sun Q."/>
            <person name="Zhou Y."/>
        </authorList>
    </citation>
    <scope>NUCLEOTIDE SEQUENCE</scope>
    <source>
        <strain evidence="3">CGMCC 1.12919</strain>
    </source>
</reference>
<proteinExistence type="predicted"/>